<accession>R0MAI8</accession>
<dbReference type="VEuPathDB" id="MicrosporidiaDB:NBO_11g0036"/>
<dbReference type="HOGENOM" id="CLU_2979678_0_0_1"/>
<dbReference type="Proteomes" id="UP000016927">
    <property type="component" value="Unassembled WGS sequence"/>
</dbReference>
<organism evidence="2 3">
    <name type="scientific">Nosema bombycis (strain CQ1 / CVCC 102059)</name>
    <name type="common">Microsporidian parasite</name>
    <name type="synonym">Pebrine of silkworm</name>
    <dbReference type="NCBI Taxonomy" id="578461"/>
    <lineage>
        <taxon>Eukaryota</taxon>
        <taxon>Fungi</taxon>
        <taxon>Fungi incertae sedis</taxon>
        <taxon>Microsporidia</taxon>
        <taxon>Nosematidae</taxon>
        <taxon>Nosema</taxon>
    </lineage>
</organism>
<gene>
    <name evidence="2" type="ORF">NBO_11g0036</name>
</gene>
<evidence type="ECO:0000313" key="3">
    <source>
        <dbReference type="Proteomes" id="UP000016927"/>
    </source>
</evidence>
<dbReference type="AlphaFoldDB" id="R0MAI8"/>
<reference evidence="2 3" key="1">
    <citation type="journal article" date="2013" name="BMC Genomics">
        <title>Comparative genomics of parasitic silkworm microsporidia reveal an association between genome expansion and host adaptation.</title>
        <authorList>
            <person name="Pan G."/>
            <person name="Xu J."/>
            <person name="Li T."/>
            <person name="Xia Q."/>
            <person name="Liu S.L."/>
            <person name="Zhang G."/>
            <person name="Li S."/>
            <person name="Li C."/>
            <person name="Liu H."/>
            <person name="Yang L."/>
            <person name="Liu T."/>
            <person name="Zhang X."/>
            <person name="Wu Z."/>
            <person name="Fan W."/>
            <person name="Dang X."/>
            <person name="Xiang H."/>
            <person name="Tao M."/>
            <person name="Li Y."/>
            <person name="Hu J."/>
            <person name="Li Z."/>
            <person name="Lin L."/>
            <person name="Luo J."/>
            <person name="Geng L."/>
            <person name="Wang L."/>
            <person name="Long M."/>
            <person name="Wan Y."/>
            <person name="He N."/>
            <person name="Zhang Z."/>
            <person name="Lu C."/>
            <person name="Keeling P.J."/>
            <person name="Wang J."/>
            <person name="Xiang Z."/>
            <person name="Zhou Z."/>
        </authorList>
    </citation>
    <scope>NUCLEOTIDE SEQUENCE [LARGE SCALE GENOMIC DNA]</scope>
    <source>
        <strain evidence="3">CQ1 / CVCC 102059</strain>
    </source>
</reference>
<proteinExistence type="predicted"/>
<name>R0MAI8_NOSB1</name>
<evidence type="ECO:0000256" key="1">
    <source>
        <dbReference type="SAM" id="Phobius"/>
    </source>
</evidence>
<keyword evidence="1" id="KW-0472">Membrane</keyword>
<sequence>MFLFIFPFYFSDVLLIFSFYSIYSITIPFPSPLFFHILKIFYYKNKQKEGEQKYSIIL</sequence>
<keyword evidence="1" id="KW-0812">Transmembrane</keyword>
<dbReference type="EMBL" id="KB908919">
    <property type="protein sequence ID" value="EOB14964.1"/>
    <property type="molecule type" value="Genomic_DNA"/>
</dbReference>
<protein>
    <submittedName>
        <fullName evidence="2">Uncharacterized protein</fullName>
    </submittedName>
</protein>
<keyword evidence="3" id="KW-1185">Reference proteome</keyword>
<evidence type="ECO:0000313" key="2">
    <source>
        <dbReference type="EMBL" id="EOB14964.1"/>
    </source>
</evidence>
<keyword evidence="1" id="KW-1133">Transmembrane helix</keyword>
<feature type="transmembrane region" description="Helical" evidence="1">
    <location>
        <begin position="20"/>
        <end position="43"/>
    </location>
</feature>